<organism evidence="1 2">
    <name type="scientific">Mycena rosella</name>
    <name type="common">Pink bonnet</name>
    <name type="synonym">Agaricus rosellus</name>
    <dbReference type="NCBI Taxonomy" id="1033263"/>
    <lineage>
        <taxon>Eukaryota</taxon>
        <taxon>Fungi</taxon>
        <taxon>Dikarya</taxon>
        <taxon>Basidiomycota</taxon>
        <taxon>Agaricomycotina</taxon>
        <taxon>Agaricomycetes</taxon>
        <taxon>Agaricomycetidae</taxon>
        <taxon>Agaricales</taxon>
        <taxon>Marasmiineae</taxon>
        <taxon>Mycenaceae</taxon>
        <taxon>Mycena</taxon>
    </lineage>
</organism>
<reference evidence="1" key="1">
    <citation type="submission" date="2023-03" db="EMBL/GenBank/DDBJ databases">
        <title>Massive genome expansion in bonnet fungi (Mycena s.s.) driven by repeated elements and novel gene families across ecological guilds.</title>
        <authorList>
            <consortium name="Lawrence Berkeley National Laboratory"/>
            <person name="Harder C.B."/>
            <person name="Miyauchi S."/>
            <person name="Viragh M."/>
            <person name="Kuo A."/>
            <person name="Thoen E."/>
            <person name="Andreopoulos B."/>
            <person name="Lu D."/>
            <person name="Skrede I."/>
            <person name="Drula E."/>
            <person name="Henrissat B."/>
            <person name="Morin E."/>
            <person name="Kohler A."/>
            <person name="Barry K."/>
            <person name="LaButti K."/>
            <person name="Morin E."/>
            <person name="Salamov A."/>
            <person name="Lipzen A."/>
            <person name="Mereny Z."/>
            <person name="Hegedus B."/>
            <person name="Baldrian P."/>
            <person name="Stursova M."/>
            <person name="Weitz H."/>
            <person name="Taylor A."/>
            <person name="Grigoriev I.V."/>
            <person name="Nagy L.G."/>
            <person name="Martin F."/>
            <person name="Kauserud H."/>
        </authorList>
    </citation>
    <scope>NUCLEOTIDE SEQUENCE</scope>
    <source>
        <strain evidence="1">CBHHK067</strain>
    </source>
</reference>
<sequence>MGNGVGSCRGMIFSYGYISESQPPGPPWAHPCRRGVLLNVAGVLLDIRIHPSTQSCAAAGEENIISDPENLEDGGLVFLEAGRQLLPKNSVLMHCIRAYAQYRLMIGLHCTTEERITRLRGYIKKYETFCSVSSGGNCASYRTNAKDGRFVDGLYPSRSSKLTAVPVYGTRVATEYGKNFDFPKQHATAHAIDDLREKGLPTTIQLALGKDSVKRSRQCMHRQMAKTKMCSWPVLTRIKKLLL</sequence>
<accession>A0AAD7C672</accession>
<keyword evidence="2" id="KW-1185">Reference proteome</keyword>
<proteinExistence type="predicted"/>
<protein>
    <submittedName>
        <fullName evidence="1">Uncharacterized protein</fullName>
    </submittedName>
</protein>
<dbReference type="AlphaFoldDB" id="A0AAD7C672"/>
<gene>
    <name evidence="1" type="ORF">B0H17DRAFT_1187201</name>
</gene>
<dbReference type="Proteomes" id="UP001221757">
    <property type="component" value="Unassembled WGS sequence"/>
</dbReference>
<evidence type="ECO:0000313" key="2">
    <source>
        <dbReference type="Proteomes" id="UP001221757"/>
    </source>
</evidence>
<dbReference type="EMBL" id="JARKIE010000432">
    <property type="protein sequence ID" value="KAJ7640198.1"/>
    <property type="molecule type" value="Genomic_DNA"/>
</dbReference>
<comment type="caution">
    <text evidence="1">The sequence shown here is derived from an EMBL/GenBank/DDBJ whole genome shotgun (WGS) entry which is preliminary data.</text>
</comment>
<evidence type="ECO:0000313" key="1">
    <source>
        <dbReference type="EMBL" id="KAJ7640198.1"/>
    </source>
</evidence>
<name>A0AAD7C672_MYCRO</name>